<dbReference type="EMBL" id="DXEV01000109">
    <property type="protein sequence ID" value="HIX56944.1"/>
    <property type="molecule type" value="Genomic_DNA"/>
</dbReference>
<sequence>MLHAVILYSVGSPETLTVPSLRRYLNRFLSDKWVIQLPSFLWQPILHSFILRTRPHRLIKRYEQIFVDGHNPYLIAMDKLCVKLEQYLNERQELQNITTTAAQDALRLSQESLFSANTESAKAADATVTAATGVTGDAATAKSAEPDAEAKSWRFMVRPCYAYCGEGLEQAIDHCLQCGATQITVVQLFPQYSLSTSKAAELTLLALQRQG</sequence>
<evidence type="ECO:0000313" key="2">
    <source>
        <dbReference type="EMBL" id="HIX56944.1"/>
    </source>
</evidence>
<protein>
    <submittedName>
        <fullName evidence="2">Ferrochelatase</fullName>
        <ecNumber evidence="2">4.99.1.1</ecNumber>
    </submittedName>
</protein>
<reference evidence="2" key="2">
    <citation type="submission" date="2021-04" db="EMBL/GenBank/DDBJ databases">
        <authorList>
            <person name="Gilroy R."/>
        </authorList>
    </citation>
    <scope>NUCLEOTIDE SEQUENCE</scope>
    <source>
        <strain evidence="2">USASDec5-558</strain>
    </source>
</reference>
<name>A0A9D1WDI4_9GAMM</name>
<dbReference type="EC" id="4.99.1.1" evidence="2"/>
<organism evidence="2 3">
    <name type="scientific">Candidatus Anaerobiospirillum pullistercoris</name>
    <dbReference type="NCBI Taxonomy" id="2838452"/>
    <lineage>
        <taxon>Bacteria</taxon>
        <taxon>Pseudomonadati</taxon>
        <taxon>Pseudomonadota</taxon>
        <taxon>Gammaproteobacteria</taxon>
        <taxon>Aeromonadales</taxon>
        <taxon>Succinivibrionaceae</taxon>
        <taxon>Anaerobiospirillum</taxon>
    </lineage>
</organism>
<reference evidence="2" key="1">
    <citation type="journal article" date="2021" name="PeerJ">
        <title>Extensive microbial diversity within the chicken gut microbiome revealed by metagenomics and culture.</title>
        <authorList>
            <person name="Gilroy R."/>
            <person name="Ravi A."/>
            <person name="Getino M."/>
            <person name="Pursley I."/>
            <person name="Horton D.L."/>
            <person name="Alikhan N.F."/>
            <person name="Baker D."/>
            <person name="Gharbi K."/>
            <person name="Hall N."/>
            <person name="Watson M."/>
            <person name="Adriaenssens E.M."/>
            <person name="Foster-Nyarko E."/>
            <person name="Jarju S."/>
            <person name="Secka A."/>
            <person name="Antonio M."/>
            <person name="Oren A."/>
            <person name="Chaudhuri R.R."/>
            <person name="La Ragione R."/>
            <person name="Hildebrand F."/>
            <person name="Pallen M.J."/>
        </authorList>
    </citation>
    <scope>NUCLEOTIDE SEQUENCE</scope>
    <source>
        <strain evidence="2">USASDec5-558</strain>
    </source>
</reference>
<gene>
    <name evidence="2" type="ORF">H9850_05685</name>
</gene>
<dbReference type="Gene3D" id="3.40.50.1400">
    <property type="match status" value="1"/>
</dbReference>
<comment type="similarity">
    <text evidence="1">Belongs to the ferrochelatase family.</text>
</comment>
<keyword evidence="2" id="KW-0456">Lyase</keyword>
<evidence type="ECO:0000313" key="3">
    <source>
        <dbReference type="Proteomes" id="UP000886829"/>
    </source>
</evidence>
<dbReference type="GO" id="GO:0006783">
    <property type="term" value="P:heme biosynthetic process"/>
    <property type="evidence" value="ECO:0007669"/>
    <property type="project" value="InterPro"/>
</dbReference>
<dbReference type="Proteomes" id="UP000886829">
    <property type="component" value="Unassembled WGS sequence"/>
</dbReference>
<feature type="non-terminal residue" evidence="2">
    <location>
        <position position="211"/>
    </location>
</feature>
<dbReference type="SUPFAM" id="SSF53800">
    <property type="entry name" value="Chelatase"/>
    <property type="match status" value="1"/>
</dbReference>
<dbReference type="PANTHER" id="PTHR11108">
    <property type="entry name" value="FERROCHELATASE"/>
    <property type="match status" value="1"/>
</dbReference>
<evidence type="ECO:0000256" key="1">
    <source>
        <dbReference type="RuleBase" id="RU004185"/>
    </source>
</evidence>
<dbReference type="AlphaFoldDB" id="A0A9D1WDI4"/>
<comment type="caution">
    <text evidence="2">The sequence shown here is derived from an EMBL/GenBank/DDBJ whole genome shotgun (WGS) entry which is preliminary data.</text>
</comment>
<proteinExistence type="inferred from homology"/>
<dbReference type="InterPro" id="IPR001015">
    <property type="entry name" value="Ferrochelatase"/>
</dbReference>
<dbReference type="PANTHER" id="PTHR11108:SF1">
    <property type="entry name" value="FERROCHELATASE, MITOCHONDRIAL"/>
    <property type="match status" value="1"/>
</dbReference>
<dbReference type="Pfam" id="PF00762">
    <property type="entry name" value="Ferrochelatase"/>
    <property type="match status" value="1"/>
</dbReference>
<dbReference type="GO" id="GO:0004325">
    <property type="term" value="F:ferrochelatase activity"/>
    <property type="evidence" value="ECO:0007669"/>
    <property type="project" value="InterPro"/>
</dbReference>
<accession>A0A9D1WDI4</accession>